<dbReference type="GO" id="GO:0005886">
    <property type="term" value="C:plasma membrane"/>
    <property type="evidence" value="ECO:0007669"/>
    <property type="project" value="UniProtKB-SubCell"/>
</dbReference>
<gene>
    <name evidence="9" type="ORF">DET54_102226</name>
    <name evidence="8" type="ORF">DET56_11070</name>
</gene>
<dbReference type="RefSeq" id="WP_110000965.1">
    <property type="nucleotide sequence ID" value="NZ_QGTZ01000010.1"/>
</dbReference>
<keyword evidence="3 6" id="KW-0812">Transmembrane</keyword>
<feature type="transmembrane region" description="Helical" evidence="6">
    <location>
        <begin position="228"/>
        <end position="249"/>
    </location>
</feature>
<reference evidence="8 10" key="1">
    <citation type="submission" date="2018-05" db="EMBL/GenBank/DDBJ databases">
        <title>Freshwater and sediment microbial communities from various areas in North America, analyzing microbe dynamics in response to fracking.</title>
        <authorList>
            <person name="Lamendella R."/>
        </authorList>
    </citation>
    <scope>NUCLEOTIDE SEQUENCE [LARGE SCALE GENOMIC DNA]</scope>
    <source>
        <strain evidence="8 10">DB-3</strain>
        <strain evidence="9 11">NG-13</strain>
    </source>
</reference>
<dbReference type="PANTHER" id="PTHR33406:SF13">
    <property type="entry name" value="MEMBRANE PROTEIN YDFJ"/>
    <property type="match status" value="1"/>
</dbReference>
<dbReference type="EMBL" id="QLLI01000002">
    <property type="protein sequence ID" value="RAJ00739.1"/>
    <property type="molecule type" value="Genomic_DNA"/>
</dbReference>
<accession>A0A855XRY8</accession>
<dbReference type="PANTHER" id="PTHR33406">
    <property type="entry name" value="MEMBRANE PROTEIN MJ1562-RELATED"/>
    <property type="match status" value="1"/>
</dbReference>
<evidence type="ECO:0000313" key="11">
    <source>
        <dbReference type="Proteomes" id="UP000248827"/>
    </source>
</evidence>
<feature type="transmembrane region" description="Helical" evidence="6">
    <location>
        <begin position="637"/>
        <end position="661"/>
    </location>
</feature>
<feature type="transmembrane region" description="Helical" evidence="6">
    <location>
        <begin position="581"/>
        <end position="600"/>
    </location>
</feature>
<keyword evidence="2" id="KW-1003">Cell membrane</keyword>
<dbReference type="SUPFAM" id="SSF82866">
    <property type="entry name" value="Multidrug efflux transporter AcrB transmembrane domain"/>
    <property type="match status" value="2"/>
</dbReference>
<comment type="caution">
    <text evidence="8">The sequence shown here is derived from an EMBL/GenBank/DDBJ whole genome shotgun (WGS) entry which is preliminary data.</text>
</comment>
<comment type="subcellular location">
    <subcellularLocation>
        <location evidence="1">Cell membrane</location>
        <topology evidence="1">Multi-pass membrane protein</topology>
    </subcellularLocation>
</comment>
<dbReference type="OrthoDB" id="7051771at2"/>
<dbReference type="Gene3D" id="1.20.1640.10">
    <property type="entry name" value="Multidrug efflux transporter AcrB transmembrane domain"/>
    <property type="match status" value="2"/>
</dbReference>
<dbReference type="InterPro" id="IPR000731">
    <property type="entry name" value="SSD"/>
</dbReference>
<feature type="transmembrane region" description="Helical" evidence="6">
    <location>
        <begin position="688"/>
        <end position="708"/>
    </location>
</feature>
<evidence type="ECO:0000256" key="3">
    <source>
        <dbReference type="ARBA" id="ARBA00022692"/>
    </source>
</evidence>
<evidence type="ECO:0000256" key="2">
    <source>
        <dbReference type="ARBA" id="ARBA00022475"/>
    </source>
</evidence>
<feature type="transmembrane region" description="Helical" evidence="6">
    <location>
        <begin position="12"/>
        <end position="33"/>
    </location>
</feature>
<feature type="transmembrane region" description="Helical" evidence="6">
    <location>
        <begin position="178"/>
        <end position="208"/>
    </location>
</feature>
<dbReference type="InterPro" id="IPR004869">
    <property type="entry name" value="MMPL_dom"/>
</dbReference>
<feature type="transmembrane region" description="Helical" evidence="6">
    <location>
        <begin position="309"/>
        <end position="335"/>
    </location>
</feature>
<feature type="transmembrane region" description="Helical" evidence="6">
    <location>
        <begin position="607"/>
        <end position="625"/>
    </location>
</feature>
<evidence type="ECO:0000313" key="8">
    <source>
        <dbReference type="EMBL" id="PWW36631.1"/>
    </source>
</evidence>
<dbReference type="AlphaFoldDB" id="A0A855XRY8"/>
<dbReference type="InterPro" id="IPR050545">
    <property type="entry name" value="Mycobact_MmpL"/>
</dbReference>
<dbReference type="EMBL" id="QGTZ01000010">
    <property type="protein sequence ID" value="PWW36631.1"/>
    <property type="molecule type" value="Genomic_DNA"/>
</dbReference>
<dbReference type="Pfam" id="PF03176">
    <property type="entry name" value="MMPL"/>
    <property type="match status" value="2"/>
</dbReference>
<keyword evidence="5 6" id="KW-0472">Membrane</keyword>
<evidence type="ECO:0000259" key="7">
    <source>
        <dbReference type="PROSITE" id="PS50156"/>
    </source>
</evidence>
<dbReference type="PROSITE" id="PS50156">
    <property type="entry name" value="SSD"/>
    <property type="match status" value="1"/>
</dbReference>
<feature type="transmembrane region" description="Helical" evidence="6">
    <location>
        <begin position="283"/>
        <end position="303"/>
    </location>
</feature>
<evidence type="ECO:0000256" key="5">
    <source>
        <dbReference type="ARBA" id="ARBA00023136"/>
    </source>
</evidence>
<dbReference type="Proteomes" id="UP000247078">
    <property type="component" value="Unassembled WGS sequence"/>
</dbReference>
<feature type="transmembrane region" description="Helical" evidence="6">
    <location>
        <begin position="379"/>
        <end position="397"/>
    </location>
</feature>
<evidence type="ECO:0000256" key="4">
    <source>
        <dbReference type="ARBA" id="ARBA00022989"/>
    </source>
</evidence>
<evidence type="ECO:0000256" key="6">
    <source>
        <dbReference type="SAM" id="Phobius"/>
    </source>
</evidence>
<feature type="transmembrane region" description="Helical" evidence="6">
    <location>
        <begin position="714"/>
        <end position="733"/>
    </location>
</feature>
<feature type="domain" description="SSD" evidence="7">
    <location>
        <begin position="198"/>
        <end position="334"/>
    </location>
</feature>
<keyword evidence="11" id="KW-1185">Reference proteome</keyword>
<keyword evidence="4 6" id="KW-1133">Transmembrane helix</keyword>
<evidence type="ECO:0000313" key="10">
    <source>
        <dbReference type="Proteomes" id="UP000247078"/>
    </source>
</evidence>
<organism evidence="8 10">
    <name type="scientific">Paenibacillus pabuli</name>
    <dbReference type="NCBI Taxonomy" id="1472"/>
    <lineage>
        <taxon>Bacteria</taxon>
        <taxon>Bacillati</taxon>
        <taxon>Bacillota</taxon>
        <taxon>Bacilli</taxon>
        <taxon>Bacillales</taxon>
        <taxon>Paenibacillaceae</taxon>
        <taxon>Paenibacillus</taxon>
    </lineage>
</organism>
<protein>
    <submittedName>
        <fullName evidence="8">RND superfamily putative drug exporter</fullName>
    </submittedName>
</protein>
<evidence type="ECO:0000313" key="9">
    <source>
        <dbReference type="EMBL" id="RAJ00739.1"/>
    </source>
</evidence>
<evidence type="ECO:0000256" key="1">
    <source>
        <dbReference type="ARBA" id="ARBA00004651"/>
    </source>
</evidence>
<sequence>MGYHSIAVLISRYPRFIILCWVFVIGMSAVWAWKLPGIVQDHGLNLNHGDAHAVELILEKEFHVPADPVILLFEKKNGTTPAEFRGWIKDRLQQARTLSSVTSIISPLEARGSRMLRGDVAYALLAFDVPPYKMGEPLEQLRSVLRTDDKATIRITGKSVVQQDVNRLSFRDLERAEVVGLPLAFIILCFAFRGLYAALIAVIMGVSGVITAMGVTSLMGYHLALSNFVINVIPMVGMALSIDFALIILSRYREELQRAQNSEEKASGDEEVIQRMLRTAGRAVFFSVACVLLGLLGLLWIRLPMFLSVSLGAIIVLIISVLLNITLLPAILSLFSTRIFRQQSGRSFSSKQGRHQQSLPSRSIWSFWSGMIMKRPVRMALLGTGTLLIFVLPVTRLELAIPDASSLPDRMESRQATEQIQSVFGQKNVSAVEIVIGGTSEPLTSYHWRKALSKMRELQQDSNVMAVESAWGIMLPDKLSGQAPTHIQSQMNIPSPSLHEALKETTSQQPAWLRSYVSDYSIRMVATIHGAPGSDEAASWLEQMRAKDNANSVPFVPLRYGGEAVMQHEIMQEISGQLPKVLVFVVVSNYLVLLAAFRSLLIPIKAILMNLLSLAAAFGVLVLVFNQGHLGMEPSAIAIMIPVFIAGLVFGISMDYGVFMLTRIQEVYRRTGDSDLAVQQGLASTGRLITSAAAILLAVTVPFAFADVAGVKQLGIGITAAVFLDVTIIRLVLVPALMKLMGRWNWWLPGHRE</sequence>
<proteinExistence type="predicted"/>
<dbReference type="Proteomes" id="UP000248827">
    <property type="component" value="Unassembled WGS sequence"/>
</dbReference>
<name>A0A855XRY8_9BACL</name>